<organism evidence="1 2">
    <name type="scientific">Parachlamydia acanthamoebae (strain UV7)</name>
    <dbReference type="NCBI Taxonomy" id="765952"/>
    <lineage>
        <taxon>Bacteria</taxon>
        <taxon>Pseudomonadati</taxon>
        <taxon>Chlamydiota</taxon>
        <taxon>Chlamydiia</taxon>
        <taxon>Parachlamydiales</taxon>
        <taxon>Parachlamydiaceae</taxon>
        <taxon>Parachlamydia</taxon>
    </lineage>
</organism>
<proteinExistence type="predicted"/>
<dbReference type="EMBL" id="FR872580">
    <property type="protein sequence ID" value="CCB85266.1"/>
    <property type="molecule type" value="Genomic_DNA"/>
</dbReference>
<dbReference type="Proteomes" id="UP000000495">
    <property type="component" value="Chromosome"/>
</dbReference>
<dbReference type="AlphaFoldDB" id="F8KVX0"/>
<name>F8KVX0_PARAV</name>
<sequence>MGKKLWKTLIGKDENRAMHSLIKTGYANQLLFFAHRGLGLISGLNSKRENLLLTAIKSKQKEGIDISLKFGNHPGQYGSIWRLQNLSL</sequence>
<evidence type="ECO:0000313" key="2">
    <source>
        <dbReference type="Proteomes" id="UP000000495"/>
    </source>
</evidence>
<protein>
    <submittedName>
        <fullName evidence="1">Uncharacterized protein</fullName>
    </submittedName>
</protein>
<gene>
    <name evidence="1" type="ordered locus">PUV_03160</name>
</gene>
<evidence type="ECO:0000313" key="1">
    <source>
        <dbReference type="EMBL" id="CCB85266.1"/>
    </source>
</evidence>
<dbReference type="STRING" id="765952.PUV_03160"/>
<accession>F8KVX0</accession>
<reference key="1">
    <citation type="journal article" date="2011" name="Mol. Biol. Evol.">
        <title>Unity in variety -- the pan-genome of the Chlamydiae.</title>
        <authorList>
            <person name="Collingro A."/>
            <person name="Tischler P."/>
            <person name="Weinmaier T."/>
            <person name="Penz T."/>
            <person name="Heinz E."/>
            <person name="Brunham R.C."/>
            <person name="Read T.D."/>
            <person name="Bavoil P.M."/>
            <person name="Sachse K."/>
            <person name="Kahane S."/>
            <person name="Friedman M.G."/>
            <person name="Rattei T."/>
            <person name="Myers G.S.A."/>
            <person name="Horn M."/>
        </authorList>
    </citation>
    <scope>NUCLEOTIDE SEQUENCE</scope>
    <source>
        <strain>UV7</strain>
    </source>
</reference>
<keyword evidence="2" id="KW-1185">Reference proteome</keyword>
<reference evidence="1 2" key="2">
    <citation type="journal article" date="2011" name="Mol. Biol. Evol.">
        <title>Unity in variety--the pan-genome of the Chlamydiae.</title>
        <authorList>
            <person name="Collingro A."/>
            <person name="Tischler P."/>
            <person name="Weinmaier T."/>
            <person name="Penz T."/>
            <person name="Heinz E."/>
            <person name="Brunham R.C."/>
            <person name="Read T.D."/>
            <person name="Bavoil P.M."/>
            <person name="Sachse K."/>
            <person name="Kahane S."/>
            <person name="Friedman M.G."/>
            <person name="Rattei T."/>
            <person name="Myers G.S."/>
            <person name="Horn M."/>
        </authorList>
    </citation>
    <scope>NUCLEOTIDE SEQUENCE [LARGE SCALE GENOMIC DNA]</scope>
    <source>
        <strain evidence="2">UV7</strain>
    </source>
</reference>
<dbReference type="KEGG" id="puv:PUV_03160"/>
<dbReference type="HOGENOM" id="CLU_2466181_0_0_0"/>